<dbReference type="InterPro" id="IPR018535">
    <property type="entry name" value="DUF1996"/>
</dbReference>
<dbReference type="STRING" id="47428.A0A284S893"/>
<protein>
    <recommendedName>
        <fullName evidence="1">DUF1996 domain-containing protein</fullName>
    </recommendedName>
</protein>
<dbReference type="EMBL" id="FUEG01000042">
    <property type="protein sequence ID" value="SJL17229.1"/>
    <property type="molecule type" value="Genomic_DNA"/>
</dbReference>
<dbReference type="OrthoDB" id="74764at2759"/>
<dbReference type="Pfam" id="PF09362">
    <property type="entry name" value="DUF1996"/>
    <property type="match status" value="1"/>
</dbReference>
<keyword evidence="3" id="KW-1185">Reference proteome</keyword>
<accession>A0A284S893</accession>
<evidence type="ECO:0000313" key="2">
    <source>
        <dbReference type="EMBL" id="SJL17229.1"/>
    </source>
</evidence>
<proteinExistence type="predicted"/>
<organism evidence="2 3">
    <name type="scientific">Armillaria ostoyae</name>
    <name type="common">Armillaria root rot fungus</name>
    <dbReference type="NCBI Taxonomy" id="47428"/>
    <lineage>
        <taxon>Eukaryota</taxon>
        <taxon>Fungi</taxon>
        <taxon>Dikarya</taxon>
        <taxon>Basidiomycota</taxon>
        <taxon>Agaricomycotina</taxon>
        <taxon>Agaricomycetes</taxon>
        <taxon>Agaricomycetidae</taxon>
        <taxon>Agaricales</taxon>
        <taxon>Marasmiineae</taxon>
        <taxon>Physalacriaceae</taxon>
        <taxon>Armillaria</taxon>
    </lineage>
</organism>
<dbReference type="AlphaFoldDB" id="A0A284S893"/>
<gene>
    <name evidence="2" type="ORF">ARMOST_20775</name>
</gene>
<name>A0A284S893_ARMOS</name>
<evidence type="ECO:0000259" key="1">
    <source>
        <dbReference type="Pfam" id="PF09362"/>
    </source>
</evidence>
<evidence type="ECO:0000313" key="3">
    <source>
        <dbReference type="Proteomes" id="UP000219338"/>
    </source>
</evidence>
<feature type="domain" description="DUF1996" evidence="1">
    <location>
        <begin position="5"/>
        <end position="53"/>
    </location>
</feature>
<reference evidence="3" key="1">
    <citation type="journal article" date="2017" name="Nat. Ecol. Evol.">
        <title>Genome expansion and lineage-specific genetic innovations in the forest pathogenic fungi Armillaria.</title>
        <authorList>
            <person name="Sipos G."/>
            <person name="Prasanna A.N."/>
            <person name="Walter M.C."/>
            <person name="O'Connor E."/>
            <person name="Balint B."/>
            <person name="Krizsan K."/>
            <person name="Kiss B."/>
            <person name="Hess J."/>
            <person name="Varga T."/>
            <person name="Slot J."/>
            <person name="Riley R."/>
            <person name="Boka B."/>
            <person name="Rigling D."/>
            <person name="Barry K."/>
            <person name="Lee J."/>
            <person name="Mihaltcheva S."/>
            <person name="LaButti K."/>
            <person name="Lipzen A."/>
            <person name="Waldron R."/>
            <person name="Moloney N.M."/>
            <person name="Sperisen C."/>
            <person name="Kredics L."/>
            <person name="Vagvoelgyi C."/>
            <person name="Patrignani A."/>
            <person name="Fitzpatrick D."/>
            <person name="Nagy I."/>
            <person name="Doyle S."/>
            <person name="Anderson J.B."/>
            <person name="Grigoriev I.V."/>
            <person name="Gueldener U."/>
            <person name="Muensterkoetter M."/>
            <person name="Nagy L.G."/>
        </authorList>
    </citation>
    <scope>NUCLEOTIDE SEQUENCE [LARGE SCALE GENOMIC DNA]</scope>
    <source>
        <strain evidence="3">C18/9</strain>
    </source>
</reference>
<sequence length="54" mass="6274">MTVTQNVDSEDHKSHVVFPLMGPDNETCNDSDYPVTIPHIFMEVYWVMQGFQDQ</sequence>
<dbReference type="Proteomes" id="UP000219338">
    <property type="component" value="Unassembled WGS sequence"/>
</dbReference>